<proteinExistence type="predicted"/>
<evidence type="ECO:0000313" key="1">
    <source>
        <dbReference type="EMBL" id="ATC80923.1"/>
    </source>
</evidence>
<gene>
    <name evidence="1" type="ORF">PAGA_a0344</name>
</gene>
<keyword evidence="2" id="KW-1185">Reference proteome</keyword>
<dbReference type="Proteomes" id="UP000217277">
    <property type="component" value="Chromosome I"/>
</dbReference>
<sequence>MIEIHSIHKAQHALGGLILYLVTHLITLCFLKLKLINRFV</sequence>
<dbReference type="EMBL" id="CP011011">
    <property type="protein sequence ID" value="ATC80923.1"/>
    <property type="molecule type" value="Genomic_DNA"/>
</dbReference>
<accession>A0ACA8DSW6</accession>
<reference evidence="1" key="1">
    <citation type="submission" date="2015-03" db="EMBL/GenBank/DDBJ databases">
        <authorList>
            <person name="Xie B.-B."/>
            <person name="Rong J.-C."/>
            <person name="Qin Q.-L."/>
            <person name="Zhang Y.-Z."/>
        </authorList>
    </citation>
    <scope>NUCLEOTIDE SEQUENCE</scope>
    <source>
        <strain evidence="1">DSM 14585</strain>
    </source>
</reference>
<organism evidence="1 2">
    <name type="scientific">Pseudoalteromonas agarivorans DSM 14585</name>
    <dbReference type="NCBI Taxonomy" id="1312369"/>
    <lineage>
        <taxon>Bacteria</taxon>
        <taxon>Pseudomonadati</taxon>
        <taxon>Pseudomonadota</taxon>
        <taxon>Gammaproteobacteria</taxon>
        <taxon>Alteromonadales</taxon>
        <taxon>Pseudoalteromonadaceae</taxon>
        <taxon>Pseudoalteromonas</taxon>
    </lineage>
</organism>
<protein>
    <submittedName>
        <fullName evidence="1">Uncharacterized protein</fullName>
    </submittedName>
</protein>
<name>A0ACA8DSW6_9GAMM</name>
<evidence type="ECO:0000313" key="2">
    <source>
        <dbReference type="Proteomes" id="UP000217277"/>
    </source>
</evidence>